<dbReference type="AlphaFoldDB" id="A0A2H0V9X3"/>
<dbReference type="InterPro" id="IPR003361">
    <property type="entry name" value="Acetaldehyde_dehydrogenase"/>
</dbReference>
<sequence length="294" mass="31950">MGNNNKMKAAIIGTGNIGTDLLFKVQRSEFLECSLFTGRRPESEGIARAKAMGVRVSVDSIKAIEAEPDICEIVFDTTSAKGHSVNAPILKKLGKFVIDLTPSRIGKMCVPAIDLNDSTDRQNLSMVTCGGQATVPIAKAIMEIHPETKYIEVIGSISSKSAGPGTRANIDEYTQTTKDAIELYSGVPKAKAIIILNPADPPVWMHNTLYASIENPKMEELKARICEIEKQIQEYVPGYHVVLGPIFENGRLTVMVQVEGAGDFLPKYSGNLDIITSAAVRVAEEYAKKKLVLL</sequence>
<keyword evidence="1" id="KW-0058">Aromatic hydrocarbons catabolism</keyword>
<dbReference type="SUPFAM" id="SSF51735">
    <property type="entry name" value="NAD(P)-binding Rossmann-fold domains"/>
    <property type="match status" value="1"/>
</dbReference>
<dbReference type="InterPro" id="IPR036291">
    <property type="entry name" value="NAD(P)-bd_dom_sf"/>
</dbReference>
<comment type="catalytic activity">
    <reaction evidence="1">
        <text>acetaldehyde + NAD(+) + CoA = acetyl-CoA + NADH + H(+)</text>
        <dbReference type="Rhea" id="RHEA:23288"/>
        <dbReference type="ChEBI" id="CHEBI:15343"/>
        <dbReference type="ChEBI" id="CHEBI:15378"/>
        <dbReference type="ChEBI" id="CHEBI:57287"/>
        <dbReference type="ChEBI" id="CHEBI:57288"/>
        <dbReference type="ChEBI" id="CHEBI:57540"/>
        <dbReference type="ChEBI" id="CHEBI:57945"/>
        <dbReference type="EC" id="1.2.1.10"/>
    </reaction>
</comment>
<dbReference type="HAMAP" id="MF_01657">
    <property type="entry name" value="Ac_ald_DH_ac"/>
    <property type="match status" value="1"/>
</dbReference>
<evidence type="ECO:0000259" key="2">
    <source>
        <dbReference type="Pfam" id="PF09290"/>
    </source>
</evidence>
<protein>
    <recommendedName>
        <fullName evidence="1">Acetaldehyde dehydrogenase</fullName>
        <ecNumber evidence="1">1.2.1.10</ecNumber>
    </recommendedName>
    <alternativeName>
        <fullName evidence="1">Acetaldehyde dehydrogenase [acetylating]</fullName>
    </alternativeName>
</protein>
<dbReference type="NCBIfam" id="NF006157">
    <property type="entry name" value="PRK08300.1"/>
    <property type="match status" value="1"/>
</dbReference>
<dbReference type="GO" id="GO:0008774">
    <property type="term" value="F:acetaldehyde dehydrogenase (acetylating) activity"/>
    <property type="evidence" value="ECO:0007669"/>
    <property type="project" value="UniProtKB-UniRule"/>
</dbReference>
<feature type="active site" description="Acyl-thioester intermediate" evidence="1">
    <location>
        <position position="129"/>
    </location>
</feature>
<evidence type="ECO:0000313" key="3">
    <source>
        <dbReference type="EMBL" id="PIR95902.1"/>
    </source>
</evidence>
<dbReference type="EC" id="1.2.1.10" evidence="1"/>
<organism evidence="3 4">
    <name type="scientific">Candidatus Doudnabacteria bacterium CG10_big_fil_rev_8_21_14_0_10_42_18</name>
    <dbReference type="NCBI Taxonomy" id="1974552"/>
    <lineage>
        <taxon>Bacteria</taxon>
        <taxon>Candidatus Doudnaibacteriota</taxon>
    </lineage>
</organism>
<keyword evidence="1" id="KW-0520">NAD</keyword>
<evidence type="ECO:0000313" key="4">
    <source>
        <dbReference type="Proteomes" id="UP000230922"/>
    </source>
</evidence>
<dbReference type="SUPFAM" id="SSF55347">
    <property type="entry name" value="Glyceraldehyde-3-phosphate dehydrogenase-like, C-terminal domain"/>
    <property type="match status" value="1"/>
</dbReference>
<dbReference type="NCBIfam" id="TIGR03215">
    <property type="entry name" value="ac_ald_DH_ac"/>
    <property type="match status" value="1"/>
</dbReference>
<dbReference type="EMBL" id="PFAK01000064">
    <property type="protein sequence ID" value="PIR95902.1"/>
    <property type="molecule type" value="Genomic_DNA"/>
</dbReference>
<name>A0A2H0V9X3_9BACT</name>
<gene>
    <name evidence="3" type="ORF">COT92_03890</name>
</gene>
<dbReference type="Proteomes" id="UP000230922">
    <property type="component" value="Unassembled WGS sequence"/>
</dbReference>
<reference evidence="4" key="1">
    <citation type="submission" date="2017-09" db="EMBL/GenBank/DDBJ databases">
        <title>Depth-based differentiation of microbial function through sediment-hosted aquifers and enrichment of novel symbionts in the deep terrestrial subsurface.</title>
        <authorList>
            <person name="Probst A.J."/>
            <person name="Ladd B."/>
            <person name="Jarett J.K."/>
            <person name="Geller-Mcgrath D.E."/>
            <person name="Sieber C.M.K."/>
            <person name="Emerson J.B."/>
            <person name="Anantharaman K."/>
            <person name="Thomas B.C."/>
            <person name="Malmstrom R."/>
            <person name="Stieglmeier M."/>
            <person name="Klingl A."/>
            <person name="Woyke T."/>
            <person name="Ryan C.M."/>
            <person name="Banfield J.F."/>
        </authorList>
    </citation>
    <scope>NUCLEOTIDE SEQUENCE [LARGE SCALE GENOMIC DNA]</scope>
</reference>
<feature type="binding site" evidence="1">
    <location>
        <begin position="161"/>
        <end position="169"/>
    </location>
    <ligand>
        <name>NAD(+)</name>
        <dbReference type="ChEBI" id="CHEBI:57540"/>
    </ligand>
</feature>
<accession>A0A2H0V9X3</accession>
<dbReference type="Pfam" id="PF09290">
    <property type="entry name" value="AcetDehyd-dimer"/>
    <property type="match status" value="1"/>
</dbReference>
<dbReference type="CDD" id="cd23933">
    <property type="entry name" value="ALDH_C"/>
    <property type="match status" value="1"/>
</dbReference>
<dbReference type="GO" id="GO:0051287">
    <property type="term" value="F:NAD binding"/>
    <property type="evidence" value="ECO:0007669"/>
    <property type="project" value="UniProtKB-UniRule"/>
</dbReference>
<feature type="binding site" evidence="1">
    <location>
        <begin position="14"/>
        <end position="17"/>
    </location>
    <ligand>
        <name>NAD(+)</name>
        <dbReference type="ChEBI" id="CHEBI:57540"/>
    </ligand>
</feature>
<comment type="similarity">
    <text evidence="1">Belongs to the acetaldehyde dehydrogenase family.</text>
</comment>
<feature type="domain" description="Acetaldehyde dehydrogenase C-terminal" evidence="2">
    <location>
        <begin position="129"/>
        <end position="266"/>
    </location>
</feature>
<keyword evidence="1" id="KW-0560">Oxidoreductase</keyword>
<dbReference type="InterPro" id="IPR015426">
    <property type="entry name" value="Acetylaldehyde_DH_C"/>
</dbReference>
<feature type="binding site" evidence="1">
    <location>
        <position position="271"/>
    </location>
    <ligand>
        <name>NAD(+)</name>
        <dbReference type="ChEBI" id="CHEBI:57540"/>
    </ligand>
</feature>
<dbReference type="Gene3D" id="3.30.360.10">
    <property type="entry name" value="Dihydrodipicolinate Reductase, domain 2"/>
    <property type="match status" value="1"/>
</dbReference>
<evidence type="ECO:0000256" key="1">
    <source>
        <dbReference type="HAMAP-Rule" id="MF_01657"/>
    </source>
</evidence>
<dbReference type="Gene3D" id="3.40.50.720">
    <property type="entry name" value="NAD(P)-binding Rossmann-like Domain"/>
    <property type="match status" value="1"/>
</dbReference>
<proteinExistence type="inferred from homology"/>
<dbReference type="PIRSF" id="PIRSF015689">
    <property type="entry name" value="Actaldh_dh_actl"/>
    <property type="match status" value="1"/>
</dbReference>
<comment type="caution">
    <text evidence="3">The sequence shown here is derived from an EMBL/GenBank/DDBJ whole genome shotgun (WGS) entry which is preliminary data.</text>
</comment>